<evidence type="ECO:0000259" key="2">
    <source>
        <dbReference type="Pfam" id="PF13340"/>
    </source>
</evidence>
<name>A0A377GGB8_9GAMM</name>
<reference evidence="3 5" key="1">
    <citation type="submission" date="2017-01" db="EMBL/GenBank/DDBJ databases">
        <authorList>
            <person name="Varghese N."/>
            <person name="Submissions S."/>
        </authorList>
    </citation>
    <scope>NUCLEOTIDE SEQUENCE [LARGE SCALE GENOMIC DNA]</scope>
    <source>
        <strain evidence="3 5">ATCC 33342</strain>
    </source>
</reference>
<evidence type="ECO:0000313" key="5">
    <source>
        <dbReference type="Proteomes" id="UP000186808"/>
    </source>
</evidence>
<feature type="domain" description="Insertion element IS402-like" evidence="2">
    <location>
        <begin position="6"/>
        <end position="69"/>
    </location>
</feature>
<keyword evidence="5" id="KW-1185">Reference proteome</keyword>
<dbReference type="NCBIfam" id="NF033580">
    <property type="entry name" value="transpos_IS5_3"/>
    <property type="match status" value="1"/>
</dbReference>
<feature type="domain" description="Transposase IS4-like" evidence="1">
    <location>
        <begin position="89"/>
        <end position="192"/>
    </location>
</feature>
<dbReference type="Proteomes" id="UP000254374">
    <property type="component" value="Unassembled WGS sequence"/>
</dbReference>
<organism evidence="4 6">
    <name type="scientific">Fluoribacter gormanii</name>
    <dbReference type="NCBI Taxonomy" id="464"/>
    <lineage>
        <taxon>Bacteria</taxon>
        <taxon>Pseudomonadati</taxon>
        <taxon>Pseudomonadota</taxon>
        <taxon>Gammaproteobacteria</taxon>
        <taxon>Legionellales</taxon>
        <taxon>Legionellaceae</taxon>
        <taxon>Fluoribacter</taxon>
    </lineage>
</organism>
<dbReference type="Proteomes" id="UP000186808">
    <property type="component" value="Unassembled WGS sequence"/>
</dbReference>
<dbReference type="EMBL" id="UGGV01000001">
    <property type="protein sequence ID" value="STO23811.1"/>
    <property type="molecule type" value="Genomic_DNA"/>
</dbReference>
<dbReference type="EMBL" id="FTNL01000016">
    <property type="protein sequence ID" value="SIR58317.1"/>
    <property type="molecule type" value="Genomic_DNA"/>
</dbReference>
<sequence length="215" mass="24349">MARLMLSDELWSKLRGIMLQPRIYDKPTLRLIVEAILYRMRIGCPWRDLPAEFGCWNSIYQQFNRWSSKAKLLCIFKDRVHDPDLEWQFIDGSIVRAHQHSSGATGHENQAIGKSVGGNTTKTHMAVDACSVPIEFDLTGGGVHDCKAAPALIDKVPISEHTIADKGYDSEDVREQIRKQETMILTGVSINIAIWLKTYLLDSNIFVPLPRVMIN</sequence>
<dbReference type="GO" id="GO:0003677">
    <property type="term" value="F:DNA binding"/>
    <property type="evidence" value="ECO:0007669"/>
    <property type="project" value="InterPro"/>
</dbReference>
<dbReference type="Pfam" id="PF13340">
    <property type="entry name" value="DUF4096"/>
    <property type="match status" value="1"/>
</dbReference>
<protein>
    <submittedName>
        <fullName evidence="3 4">Transposase</fullName>
    </submittedName>
</protein>
<gene>
    <name evidence="4" type="ORF">NCTC11401_00613</name>
    <name evidence="3" type="ORF">SAMN05421777_11621</name>
</gene>
<evidence type="ECO:0000313" key="4">
    <source>
        <dbReference type="EMBL" id="STO23811.1"/>
    </source>
</evidence>
<dbReference type="InterPro" id="IPR002559">
    <property type="entry name" value="Transposase_11"/>
</dbReference>
<evidence type="ECO:0000313" key="3">
    <source>
        <dbReference type="EMBL" id="SIR58317.1"/>
    </source>
</evidence>
<dbReference type="AlphaFoldDB" id="A0A377GGB8"/>
<dbReference type="PANTHER" id="PTHR46637">
    <property type="entry name" value="TIS1421-TRANSPOSASE PROTEIN A"/>
    <property type="match status" value="1"/>
</dbReference>
<evidence type="ECO:0000259" key="1">
    <source>
        <dbReference type="Pfam" id="PF01609"/>
    </source>
</evidence>
<dbReference type="InterPro" id="IPR052909">
    <property type="entry name" value="Transposase_6_like"/>
</dbReference>
<dbReference type="PANTHER" id="PTHR46637:SF1">
    <property type="entry name" value="BLL5188 PROTEIN"/>
    <property type="match status" value="1"/>
</dbReference>
<accession>A0A377GGB8</accession>
<reference evidence="4 6" key="2">
    <citation type="submission" date="2018-06" db="EMBL/GenBank/DDBJ databases">
        <authorList>
            <consortium name="Pathogen Informatics"/>
            <person name="Doyle S."/>
        </authorList>
    </citation>
    <scope>NUCLEOTIDE SEQUENCE [LARGE SCALE GENOMIC DNA]</scope>
    <source>
        <strain evidence="4 6">NCTC11401</strain>
    </source>
</reference>
<dbReference type="Pfam" id="PF01609">
    <property type="entry name" value="DDE_Tnp_1"/>
    <property type="match status" value="1"/>
</dbReference>
<evidence type="ECO:0000313" key="6">
    <source>
        <dbReference type="Proteomes" id="UP000254374"/>
    </source>
</evidence>
<proteinExistence type="predicted"/>
<dbReference type="InterPro" id="IPR025161">
    <property type="entry name" value="IS402-like_dom"/>
</dbReference>
<dbReference type="GO" id="GO:0004803">
    <property type="term" value="F:transposase activity"/>
    <property type="evidence" value="ECO:0007669"/>
    <property type="project" value="InterPro"/>
</dbReference>
<dbReference type="GO" id="GO:0006313">
    <property type="term" value="P:DNA transposition"/>
    <property type="evidence" value="ECO:0007669"/>
    <property type="project" value="InterPro"/>
</dbReference>